<name>A0A0D1YST3_9EURO</name>
<dbReference type="EMBL" id="KN846951">
    <property type="protein sequence ID" value="KIV84489.1"/>
    <property type="molecule type" value="Genomic_DNA"/>
</dbReference>
<dbReference type="GO" id="GO:0000976">
    <property type="term" value="F:transcription cis-regulatory region binding"/>
    <property type="evidence" value="ECO:0007669"/>
    <property type="project" value="TreeGrafter"/>
</dbReference>
<dbReference type="OrthoDB" id="5226580at2759"/>
<dbReference type="SUPFAM" id="SSF57701">
    <property type="entry name" value="Zn2/Cys6 DNA-binding domain"/>
    <property type="match status" value="1"/>
</dbReference>
<dbReference type="GO" id="GO:0000981">
    <property type="term" value="F:DNA-binding transcription factor activity, RNA polymerase II-specific"/>
    <property type="evidence" value="ECO:0007669"/>
    <property type="project" value="InterPro"/>
</dbReference>
<reference evidence="6 7" key="1">
    <citation type="submission" date="2015-01" db="EMBL/GenBank/DDBJ databases">
        <title>The Genome Sequence of Exophiala sideris CBS121828.</title>
        <authorList>
            <consortium name="The Broad Institute Genomics Platform"/>
            <person name="Cuomo C."/>
            <person name="de Hoog S."/>
            <person name="Gorbushina A."/>
            <person name="Stielow B."/>
            <person name="Teixiera M."/>
            <person name="Abouelleil A."/>
            <person name="Chapman S.B."/>
            <person name="Priest M."/>
            <person name="Young S.K."/>
            <person name="Wortman J."/>
            <person name="Nusbaum C."/>
            <person name="Birren B."/>
        </authorList>
    </citation>
    <scope>NUCLEOTIDE SEQUENCE [LARGE SCALE GENOMIC DNA]</scope>
    <source>
        <strain evidence="6 7">CBS 121828</strain>
    </source>
</reference>
<evidence type="ECO:0000256" key="3">
    <source>
        <dbReference type="ARBA" id="ARBA00023125"/>
    </source>
</evidence>
<evidence type="ECO:0000313" key="7">
    <source>
        <dbReference type="Proteomes" id="UP000053599"/>
    </source>
</evidence>
<evidence type="ECO:0000256" key="1">
    <source>
        <dbReference type="ARBA" id="ARBA00004123"/>
    </source>
</evidence>
<evidence type="ECO:0000256" key="4">
    <source>
        <dbReference type="ARBA" id="ARBA00023163"/>
    </source>
</evidence>
<dbReference type="InterPro" id="IPR036864">
    <property type="entry name" value="Zn2-C6_fun-type_DNA-bd_sf"/>
</dbReference>
<dbReference type="Gene3D" id="4.10.240.10">
    <property type="entry name" value="Zn(2)-C6 fungal-type DNA-binding domain"/>
    <property type="match status" value="1"/>
</dbReference>
<keyword evidence="4" id="KW-0804">Transcription</keyword>
<dbReference type="AlphaFoldDB" id="A0A0D1YST3"/>
<dbReference type="InterPro" id="IPR001138">
    <property type="entry name" value="Zn2Cys6_DnaBD"/>
</dbReference>
<dbReference type="InterPro" id="IPR051089">
    <property type="entry name" value="prtT"/>
</dbReference>
<keyword evidence="5" id="KW-0539">Nucleus</keyword>
<dbReference type="HOGENOM" id="CLU_006524_7_2_1"/>
<evidence type="ECO:0000313" key="6">
    <source>
        <dbReference type="EMBL" id="KIV84489.1"/>
    </source>
</evidence>
<dbReference type="Proteomes" id="UP000053599">
    <property type="component" value="Unassembled WGS sequence"/>
</dbReference>
<dbReference type="CDD" id="cd12148">
    <property type="entry name" value="fungal_TF_MHR"/>
    <property type="match status" value="1"/>
</dbReference>
<dbReference type="PANTHER" id="PTHR31845:SF10">
    <property type="entry name" value="ZN(II)2CYS6 TRANSCRIPTION FACTOR (EUROFUNG)"/>
    <property type="match status" value="1"/>
</dbReference>
<dbReference type="GO" id="GO:0008270">
    <property type="term" value="F:zinc ion binding"/>
    <property type="evidence" value="ECO:0007669"/>
    <property type="project" value="InterPro"/>
</dbReference>
<organism evidence="6 7">
    <name type="scientific">Exophiala sideris</name>
    <dbReference type="NCBI Taxonomy" id="1016849"/>
    <lineage>
        <taxon>Eukaryota</taxon>
        <taxon>Fungi</taxon>
        <taxon>Dikarya</taxon>
        <taxon>Ascomycota</taxon>
        <taxon>Pezizomycotina</taxon>
        <taxon>Eurotiomycetes</taxon>
        <taxon>Chaetothyriomycetidae</taxon>
        <taxon>Chaetothyriales</taxon>
        <taxon>Herpotrichiellaceae</taxon>
        <taxon>Exophiala</taxon>
    </lineage>
</organism>
<gene>
    <name evidence="6" type="ORF">PV11_00264</name>
</gene>
<dbReference type="CDD" id="cd00067">
    <property type="entry name" value="GAL4"/>
    <property type="match status" value="1"/>
</dbReference>
<dbReference type="GO" id="GO:0005634">
    <property type="term" value="C:nucleus"/>
    <property type="evidence" value="ECO:0007669"/>
    <property type="project" value="UniProtKB-SubCell"/>
</dbReference>
<evidence type="ECO:0000256" key="5">
    <source>
        <dbReference type="ARBA" id="ARBA00023242"/>
    </source>
</evidence>
<evidence type="ECO:0000256" key="2">
    <source>
        <dbReference type="ARBA" id="ARBA00023015"/>
    </source>
</evidence>
<protein>
    <recommendedName>
        <fullName evidence="8">Zn(2)-C6 fungal-type domain-containing protein</fullName>
    </recommendedName>
</protein>
<proteinExistence type="predicted"/>
<keyword evidence="2" id="KW-0805">Transcription regulation</keyword>
<sequence>MSATTVPPYPTDTPGLRINRACRNCVQIKAKCVPEPGPNSSICQRCQRLGKVCTTPAPIPRHRGRNKSTRVAQLEEKINNLTSILISSKPADEVPTQPHSHAQQSLPTPPVSITHDPYQPCCHSRPYAKIATKPPPENSTSDEADKTGFFRTQLPPAIEERLFSDFRTYMNGYFPYVVIPPEVSSASVRENKPFLFRTCIAVACHVDPPVQRQLGEELFRYIGERMLLKGEKSLDLLQGILVLVSWYQCYNFYNPQWMNLLHLASALAIDLGINRPNHSGPWPPVGMVVDTNQLIHGKSVNHGCKTSDERRALLGVYYLTAELAACFRRVDSMQWTHHLDDCCNTLLAANEYASDVEAVQMVRLHRMIGRYHDGSVPLENVPISTYARCVQEDFQRFRKDLPASLGGSTRFELHVLSHEISSLEHIMSSGLDTALARAEALYTCLKRVGNLLDCFTKFPGTKLQYLPFMIWIHLLHAIIVIAKMSFLEVEGWDLQYVRTSETSFPASCTGLIAYLEAAARQCQGESQTPSPISARFNMSAEKLRQCLKWYENKIQAEAESMTSTEACVVPGLPPFDPALESFFEGFDDGLWADFTGDFGNTGIQF</sequence>
<comment type="subcellular location">
    <subcellularLocation>
        <location evidence="1">Nucleus</location>
    </subcellularLocation>
</comment>
<accession>A0A0D1YST3</accession>
<keyword evidence="3" id="KW-0238">DNA-binding</keyword>
<dbReference type="STRING" id="1016849.A0A0D1YST3"/>
<dbReference type="PANTHER" id="PTHR31845">
    <property type="entry name" value="FINGER DOMAIN PROTEIN, PUTATIVE-RELATED"/>
    <property type="match status" value="1"/>
</dbReference>
<evidence type="ECO:0008006" key="8">
    <source>
        <dbReference type="Google" id="ProtNLM"/>
    </source>
</evidence>